<sequence length="121" mass="13687">MVKDIGILPHSISSEPMNQEQVGLGLLKRLRHPTVHYSSVAEIRHNRSEPRIREIGSVKPVHRRRQAHGSDQCRGGIIRHCRNSDTASHLQLIPKQNQTNPLPKFALIFCSIKSFNQLTLG</sequence>
<accession>A0A7C8YMY8</accession>
<organism evidence="1">
    <name type="scientific">Opuntia streptacantha</name>
    <name type="common">Prickly pear cactus</name>
    <name type="synonym">Opuntia cardona</name>
    <dbReference type="NCBI Taxonomy" id="393608"/>
    <lineage>
        <taxon>Eukaryota</taxon>
        <taxon>Viridiplantae</taxon>
        <taxon>Streptophyta</taxon>
        <taxon>Embryophyta</taxon>
        <taxon>Tracheophyta</taxon>
        <taxon>Spermatophyta</taxon>
        <taxon>Magnoliopsida</taxon>
        <taxon>eudicotyledons</taxon>
        <taxon>Gunneridae</taxon>
        <taxon>Pentapetalae</taxon>
        <taxon>Caryophyllales</taxon>
        <taxon>Cactineae</taxon>
        <taxon>Cactaceae</taxon>
        <taxon>Opuntioideae</taxon>
        <taxon>Opuntia</taxon>
    </lineage>
</organism>
<dbReference type="AlphaFoldDB" id="A0A7C8YMY8"/>
<proteinExistence type="predicted"/>
<evidence type="ECO:0000313" key="1">
    <source>
        <dbReference type="EMBL" id="MBA4622358.1"/>
    </source>
</evidence>
<dbReference type="EMBL" id="GISG01038396">
    <property type="protein sequence ID" value="MBA4622357.1"/>
    <property type="molecule type" value="Transcribed_RNA"/>
</dbReference>
<reference evidence="1" key="2">
    <citation type="submission" date="2020-07" db="EMBL/GenBank/DDBJ databases">
        <authorList>
            <person name="Vera ALvarez R."/>
            <person name="Arias-Moreno D.M."/>
            <person name="Jimenez-Jacinto V."/>
            <person name="Jimenez-Bremont J.F."/>
            <person name="Swaminathan K."/>
            <person name="Moose S.P."/>
            <person name="Guerrero-Gonzalez M.L."/>
            <person name="Marino-Ramirez L."/>
            <person name="Landsman D."/>
            <person name="Rodriguez-Kessler M."/>
            <person name="Delgado-Sanchez P."/>
        </authorList>
    </citation>
    <scope>NUCLEOTIDE SEQUENCE</scope>
    <source>
        <tissue evidence="1">Cladode</tissue>
    </source>
</reference>
<dbReference type="EMBL" id="GISG01038397">
    <property type="protein sequence ID" value="MBA4622358.1"/>
    <property type="molecule type" value="Transcribed_RNA"/>
</dbReference>
<name>A0A7C8YMY8_OPUST</name>
<reference evidence="1" key="1">
    <citation type="journal article" date="2013" name="J. Plant Res.">
        <title>Effect of fungi and light on seed germination of three Opuntia species from semiarid lands of central Mexico.</title>
        <authorList>
            <person name="Delgado-Sanchez P."/>
            <person name="Jimenez-Bremont J.F."/>
            <person name="Guerrero-Gonzalez Mde L."/>
            <person name="Flores J."/>
        </authorList>
    </citation>
    <scope>NUCLEOTIDE SEQUENCE</scope>
    <source>
        <tissue evidence="1">Cladode</tissue>
    </source>
</reference>
<protein>
    <submittedName>
        <fullName evidence="1">Uncharacterized protein</fullName>
    </submittedName>
</protein>